<sequence>MMKFIRSRGAHVNAERLKLQKELFEYNQTIYHGFPHRPSALAYDKKLNLLAIGTKEGDLRILGKAGVEFQAILKNQKKIDSIVFIKNTSQLLVKCEDNSVYLYEIPNNLSSNVNSDELILIKSFYHFVTESENEEKPSNHITALMVNSTLNTLYIGTENGKIHFVNLKNFDVTENAISQEIINSKLPKDVAKNLGAPEIILEHPTNSDLILIGYNRGQLVLWNLTTSNCEKVFVSDQLLEHACWSSNGDEFMSSHHDGSYIIWSTNDNVEPSQQPKIVYGPYPCKPINKIYGKSSENLIIFSGGMTRQEHGDRHTVSVFQGVNDSTKHQTLDLTSKVIDFVVIEKDTEKALIILAEEELVAIDLNDPEWSQFKLPYLSSVHSSPITFSQIYSSVDGDLIKKLEKIGSNQKTGKYSNREWPIQGGFIKEKTYQADNTLLITGHENGSVRLWNLSDIAMNPLCTINTAKFFGTDDDIVPIDSDDQNYDADEWPPFKKVGVFDPYSDDPRLGIRKVVLCLKKFSLLIAGTSGQVLVFELKEEAAKYQLTREDIDLVTGLDFVWKSHECLSLESNMISFEPGYQPTSIIQLNPPASITALALNTDWNLFSAGTTHGFAIFNYETNKTISFKCTLNPAEVSNASSGNLITRKKSLRKTLRESFRKLRKGRSLRVTKKGDKSPVVSPSKSKGSKVDVSLDYRPVERQIEAKTEDGIGSVVRYLYFANAPIINQGQLEKTLWAGTNAGNIFIYLINDAQNPDVENSSVENKTASTIVPNNSTEEILEKKSSTEKICVNKNLVNAEVHYPQLNGNGYINESVATNGKKHINLYDDDEGEGKSIDEDLDKTEENLEKSNGTPTSGIIEDDDDDDSYSDANDLNTIDAKFGKYTETKNKDLVINETEKDNSVIDNSFNITIDSVKEHFNNLVISDSHDSHDFSFGAGGKFYLRV</sequence>
<dbReference type="GO" id="GO:0019905">
    <property type="term" value="F:syntaxin binding"/>
    <property type="evidence" value="ECO:0007669"/>
    <property type="project" value="TreeGrafter"/>
</dbReference>
<organism evidence="8 9">
    <name type="scientific">Anisodus tanguticus</name>
    <dbReference type="NCBI Taxonomy" id="243964"/>
    <lineage>
        <taxon>Eukaryota</taxon>
        <taxon>Viridiplantae</taxon>
        <taxon>Streptophyta</taxon>
        <taxon>Embryophyta</taxon>
        <taxon>Tracheophyta</taxon>
        <taxon>Spermatophyta</taxon>
        <taxon>Magnoliopsida</taxon>
        <taxon>eudicotyledons</taxon>
        <taxon>Gunneridae</taxon>
        <taxon>Pentapetalae</taxon>
        <taxon>asterids</taxon>
        <taxon>lamiids</taxon>
        <taxon>Solanales</taxon>
        <taxon>Solanaceae</taxon>
        <taxon>Solanoideae</taxon>
        <taxon>Hyoscyameae</taxon>
        <taxon>Anisodus</taxon>
    </lineage>
</organism>
<dbReference type="GO" id="GO:0032878">
    <property type="term" value="P:regulation of establishment or maintenance of cell polarity"/>
    <property type="evidence" value="ECO:0007669"/>
    <property type="project" value="TreeGrafter"/>
</dbReference>
<dbReference type="InterPro" id="IPR000664">
    <property type="entry name" value="Lethal2_giant"/>
</dbReference>
<dbReference type="SMART" id="SM00320">
    <property type="entry name" value="WD40"/>
    <property type="match status" value="4"/>
</dbReference>
<dbReference type="PROSITE" id="PS50082">
    <property type="entry name" value="WD_REPEATS_2"/>
    <property type="match status" value="1"/>
</dbReference>
<dbReference type="GO" id="GO:0005096">
    <property type="term" value="F:GTPase activator activity"/>
    <property type="evidence" value="ECO:0007669"/>
    <property type="project" value="TreeGrafter"/>
</dbReference>
<evidence type="ECO:0000256" key="3">
    <source>
        <dbReference type="ARBA" id="ARBA00022574"/>
    </source>
</evidence>
<evidence type="ECO:0000256" key="2">
    <source>
        <dbReference type="ARBA" id="ARBA00022483"/>
    </source>
</evidence>
<comment type="similarity">
    <text evidence="1">Belongs to the WD repeat L(2)GL family.</text>
</comment>
<accession>A0AAE1UM66</accession>
<protein>
    <recommendedName>
        <fullName evidence="7">Lethal giant larvae homologue 2 domain-containing protein</fullName>
    </recommendedName>
</protein>
<comment type="caution">
    <text evidence="8">The sequence shown here is derived from an EMBL/GenBank/DDBJ whole genome shotgun (WGS) entry which is preliminary data.</text>
</comment>
<dbReference type="AlphaFoldDB" id="A0AAE1UM66"/>
<dbReference type="GO" id="GO:0030864">
    <property type="term" value="C:cortical actin cytoskeleton"/>
    <property type="evidence" value="ECO:0007669"/>
    <property type="project" value="TreeGrafter"/>
</dbReference>
<keyword evidence="2" id="KW-0268">Exocytosis</keyword>
<evidence type="ECO:0000259" key="7">
    <source>
        <dbReference type="Pfam" id="PF08366"/>
    </source>
</evidence>
<dbReference type="GO" id="GO:0030866">
    <property type="term" value="P:cortical actin cytoskeleton organization"/>
    <property type="evidence" value="ECO:0007669"/>
    <property type="project" value="TreeGrafter"/>
</dbReference>
<dbReference type="PANTHER" id="PTHR10241:SF29">
    <property type="entry name" value="LETHAL(2) GIANT LARVAE PROTEIN"/>
    <property type="match status" value="1"/>
</dbReference>
<dbReference type="GO" id="GO:0008593">
    <property type="term" value="P:regulation of Notch signaling pathway"/>
    <property type="evidence" value="ECO:0007669"/>
    <property type="project" value="TreeGrafter"/>
</dbReference>
<dbReference type="Gene3D" id="2.130.10.10">
    <property type="entry name" value="YVTN repeat-like/Quinoprotein amine dehydrogenase"/>
    <property type="match status" value="2"/>
</dbReference>
<feature type="compositionally biased region" description="Low complexity" evidence="6">
    <location>
        <begin position="676"/>
        <end position="686"/>
    </location>
</feature>
<proteinExistence type="inferred from homology"/>
<feature type="domain" description="Lethal giant larvae homologue 2" evidence="7">
    <location>
        <begin position="276"/>
        <end position="369"/>
    </location>
</feature>
<name>A0AAE1UM66_9SOLA</name>
<feature type="region of interest" description="Disordered" evidence="6">
    <location>
        <begin position="666"/>
        <end position="688"/>
    </location>
</feature>
<keyword evidence="4" id="KW-0677">Repeat</keyword>
<dbReference type="PRINTS" id="PR00962">
    <property type="entry name" value="LETHAL2GIANT"/>
</dbReference>
<dbReference type="InterPro" id="IPR015943">
    <property type="entry name" value="WD40/YVTN_repeat-like_dom_sf"/>
</dbReference>
<evidence type="ECO:0000256" key="5">
    <source>
        <dbReference type="PROSITE-ProRule" id="PRU00221"/>
    </source>
</evidence>
<dbReference type="Pfam" id="PF08366">
    <property type="entry name" value="LLGL"/>
    <property type="match status" value="1"/>
</dbReference>
<dbReference type="EMBL" id="JAVYJV010000061">
    <property type="protein sequence ID" value="KAK4337043.1"/>
    <property type="molecule type" value="Genomic_DNA"/>
</dbReference>
<dbReference type="InterPro" id="IPR013577">
    <property type="entry name" value="LLGL2"/>
</dbReference>
<keyword evidence="9" id="KW-1185">Reference proteome</keyword>
<dbReference type="GO" id="GO:0051294">
    <property type="term" value="P:establishment of spindle orientation"/>
    <property type="evidence" value="ECO:0007669"/>
    <property type="project" value="TreeGrafter"/>
</dbReference>
<keyword evidence="3 5" id="KW-0853">WD repeat</keyword>
<evidence type="ECO:0000256" key="6">
    <source>
        <dbReference type="SAM" id="MobiDB-lite"/>
    </source>
</evidence>
<dbReference type="GO" id="GO:0006887">
    <property type="term" value="P:exocytosis"/>
    <property type="evidence" value="ECO:0007669"/>
    <property type="project" value="UniProtKB-KW"/>
</dbReference>
<feature type="region of interest" description="Disordered" evidence="6">
    <location>
        <begin position="842"/>
        <end position="864"/>
    </location>
</feature>
<evidence type="ECO:0000313" key="8">
    <source>
        <dbReference type="EMBL" id="KAK4337043.1"/>
    </source>
</evidence>
<dbReference type="SUPFAM" id="SSF50978">
    <property type="entry name" value="WD40 repeat-like"/>
    <property type="match status" value="1"/>
</dbReference>
<dbReference type="InterPro" id="IPR036322">
    <property type="entry name" value="WD40_repeat_dom_sf"/>
</dbReference>
<evidence type="ECO:0000256" key="4">
    <source>
        <dbReference type="ARBA" id="ARBA00022737"/>
    </source>
</evidence>
<dbReference type="GO" id="GO:0005886">
    <property type="term" value="C:plasma membrane"/>
    <property type="evidence" value="ECO:0007669"/>
    <property type="project" value="TreeGrafter"/>
</dbReference>
<evidence type="ECO:0000313" key="9">
    <source>
        <dbReference type="Proteomes" id="UP001291623"/>
    </source>
</evidence>
<dbReference type="PANTHER" id="PTHR10241">
    <property type="entry name" value="LETHAL 2 GIANT LARVAE PROTEIN"/>
    <property type="match status" value="1"/>
</dbReference>
<dbReference type="Proteomes" id="UP001291623">
    <property type="component" value="Unassembled WGS sequence"/>
</dbReference>
<dbReference type="GO" id="GO:0045159">
    <property type="term" value="F:myosin II binding"/>
    <property type="evidence" value="ECO:0007669"/>
    <property type="project" value="TreeGrafter"/>
</dbReference>
<dbReference type="InterPro" id="IPR001680">
    <property type="entry name" value="WD40_rpt"/>
</dbReference>
<feature type="repeat" description="WD" evidence="5">
    <location>
        <begin position="431"/>
        <end position="453"/>
    </location>
</feature>
<gene>
    <name evidence="8" type="ORF">RND71_043391</name>
</gene>
<evidence type="ECO:0000256" key="1">
    <source>
        <dbReference type="ARBA" id="ARBA00008070"/>
    </source>
</evidence>
<reference evidence="8" key="1">
    <citation type="submission" date="2023-12" db="EMBL/GenBank/DDBJ databases">
        <title>Genome assembly of Anisodus tanguticus.</title>
        <authorList>
            <person name="Wang Y.-J."/>
        </authorList>
    </citation>
    <scope>NUCLEOTIDE SEQUENCE</scope>
    <source>
        <strain evidence="8">KB-2021</strain>
        <tissue evidence="8">Leaf</tissue>
    </source>
</reference>
<dbReference type="GO" id="GO:0006893">
    <property type="term" value="P:Golgi to plasma membrane transport"/>
    <property type="evidence" value="ECO:0007669"/>
    <property type="project" value="TreeGrafter"/>
</dbReference>